<protein>
    <recommendedName>
        <fullName evidence="2">non-specific serine/threonine protein kinase</fullName>
        <ecNumber evidence="2">2.7.11.1</ecNumber>
    </recommendedName>
</protein>
<dbReference type="PANTHER" id="PTHR48012:SF10">
    <property type="entry name" value="FI20177P1"/>
    <property type="match status" value="1"/>
</dbReference>
<feature type="region of interest" description="Disordered" evidence="11">
    <location>
        <begin position="317"/>
        <end position="339"/>
    </location>
</feature>
<feature type="domain" description="Protein kinase" evidence="13">
    <location>
        <begin position="42"/>
        <end position="299"/>
    </location>
</feature>
<dbReference type="InterPro" id="IPR050629">
    <property type="entry name" value="STE20/SPS1-PAK"/>
</dbReference>
<dbReference type="EC" id="2.7.11.1" evidence="2"/>
<evidence type="ECO:0000259" key="13">
    <source>
        <dbReference type="PROSITE" id="PS50011"/>
    </source>
</evidence>
<dbReference type="GeneID" id="94840487"/>
<name>A0A1J4K052_9EUKA</name>
<dbReference type="GO" id="GO:0005737">
    <property type="term" value="C:cytoplasm"/>
    <property type="evidence" value="ECO:0007669"/>
    <property type="project" value="TreeGrafter"/>
</dbReference>
<feature type="region of interest" description="Disordered" evidence="11">
    <location>
        <begin position="593"/>
        <end position="702"/>
    </location>
</feature>
<keyword evidence="6" id="KW-0418">Kinase</keyword>
<evidence type="ECO:0000256" key="7">
    <source>
        <dbReference type="ARBA" id="ARBA00022840"/>
    </source>
</evidence>
<evidence type="ECO:0000256" key="2">
    <source>
        <dbReference type="ARBA" id="ARBA00012513"/>
    </source>
</evidence>
<dbReference type="VEuPathDB" id="TrichDB:TRFO_27815"/>
<feature type="compositionally biased region" description="Low complexity" evidence="11">
    <location>
        <begin position="621"/>
        <end position="641"/>
    </location>
</feature>
<dbReference type="InterPro" id="IPR017441">
    <property type="entry name" value="Protein_kinase_ATP_BS"/>
</dbReference>
<feature type="compositionally biased region" description="Low complexity" evidence="11">
    <location>
        <begin position="470"/>
        <end position="492"/>
    </location>
</feature>
<keyword evidence="12" id="KW-1133">Transmembrane helix</keyword>
<keyword evidence="12" id="KW-0812">Transmembrane</keyword>
<dbReference type="GO" id="GO:0005524">
    <property type="term" value="F:ATP binding"/>
    <property type="evidence" value="ECO:0007669"/>
    <property type="project" value="UniProtKB-UniRule"/>
</dbReference>
<dbReference type="SUPFAM" id="SSF56112">
    <property type="entry name" value="Protein kinase-like (PK-like)"/>
    <property type="match status" value="1"/>
</dbReference>
<dbReference type="EMBL" id="MLAK01000786">
    <property type="protein sequence ID" value="OHT04611.1"/>
    <property type="molecule type" value="Genomic_DNA"/>
</dbReference>
<dbReference type="PANTHER" id="PTHR48012">
    <property type="entry name" value="STERILE20-LIKE KINASE, ISOFORM B-RELATED"/>
    <property type="match status" value="1"/>
</dbReference>
<comment type="catalytic activity">
    <reaction evidence="9">
        <text>L-seryl-[protein] + ATP = O-phospho-L-seryl-[protein] + ADP + H(+)</text>
        <dbReference type="Rhea" id="RHEA:17989"/>
        <dbReference type="Rhea" id="RHEA-COMP:9863"/>
        <dbReference type="Rhea" id="RHEA-COMP:11604"/>
        <dbReference type="ChEBI" id="CHEBI:15378"/>
        <dbReference type="ChEBI" id="CHEBI:29999"/>
        <dbReference type="ChEBI" id="CHEBI:30616"/>
        <dbReference type="ChEBI" id="CHEBI:83421"/>
        <dbReference type="ChEBI" id="CHEBI:456216"/>
        <dbReference type="EC" id="2.7.11.1"/>
    </reaction>
</comment>
<comment type="caution">
    <text evidence="14">The sequence shown here is derived from an EMBL/GenBank/DDBJ whole genome shotgun (WGS) entry which is preliminary data.</text>
</comment>
<evidence type="ECO:0000256" key="4">
    <source>
        <dbReference type="ARBA" id="ARBA00022679"/>
    </source>
</evidence>
<dbReference type="Pfam" id="PF00069">
    <property type="entry name" value="Pkinase"/>
    <property type="match status" value="1"/>
</dbReference>
<keyword evidence="7 10" id="KW-0067">ATP-binding</keyword>
<proteinExistence type="inferred from homology"/>
<organism evidence="14 15">
    <name type="scientific">Tritrichomonas foetus</name>
    <dbReference type="NCBI Taxonomy" id="1144522"/>
    <lineage>
        <taxon>Eukaryota</taxon>
        <taxon>Metamonada</taxon>
        <taxon>Parabasalia</taxon>
        <taxon>Tritrichomonadida</taxon>
        <taxon>Tritrichomonadidae</taxon>
        <taxon>Tritrichomonas</taxon>
    </lineage>
</organism>
<dbReference type="Gene3D" id="1.10.510.10">
    <property type="entry name" value="Transferase(Phosphotransferase) domain 1"/>
    <property type="match status" value="1"/>
</dbReference>
<evidence type="ECO:0000256" key="6">
    <source>
        <dbReference type="ARBA" id="ARBA00022777"/>
    </source>
</evidence>
<dbReference type="RefSeq" id="XP_068357747.1">
    <property type="nucleotide sequence ID" value="XM_068505783.1"/>
</dbReference>
<dbReference type="PROSITE" id="PS00108">
    <property type="entry name" value="PROTEIN_KINASE_ST"/>
    <property type="match status" value="1"/>
</dbReference>
<feature type="binding site" evidence="10">
    <location>
        <position position="71"/>
    </location>
    <ligand>
        <name>ATP</name>
        <dbReference type="ChEBI" id="CHEBI:30616"/>
    </ligand>
</feature>
<evidence type="ECO:0000256" key="8">
    <source>
        <dbReference type="ARBA" id="ARBA00047899"/>
    </source>
</evidence>
<evidence type="ECO:0000256" key="3">
    <source>
        <dbReference type="ARBA" id="ARBA00022527"/>
    </source>
</evidence>
<keyword evidence="3" id="KW-0723">Serine/threonine-protein kinase</keyword>
<evidence type="ECO:0000256" key="5">
    <source>
        <dbReference type="ARBA" id="ARBA00022741"/>
    </source>
</evidence>
<evidence type="ECO:0000256" key="9">
    <source>
        <dbReference type="ARBA" id="ARBA00048679"/>
    </source>
</evidence>
<feature type="compositionally biased region" description="Low complexity" evidence="11">
    <location>
        <begin position="663"/>
        <end position="702"/>
    </location>
</feature>
<dbReference type="FunFam" id="1.10.510.10:FF:001091">
    <property type="entry name" value="STE family protein kinase"/>
    <property type="match status" value="1"/>
</dbReference>
<keyword evidence="12" id="KW-0472">Membrane</keyword>
<dbReference type="Proteomes" id="UP000179807">
    <property type="component" value="Unassembled WGS sequence"/>
</dbReference>
<dbReference type="GO" id="GO:0004674">
    <property type="term" value="F:protein serine/threonine kinase activity"/>
    <property type="evidence" value="ECO:0007669"/>
    <property type="project" value="UniProtKB-KW"/>
</dbReference>
<keyword evidence="5 10" id="KW-0547">Nucleotide-binding</keyword>
<evidence type="ECO:0000256" key="1">
    <source>
        <dbReference type="ARBA" id="ARBA00008874"/>
    </source>
</evidence>
<dbReference type="CDD" id="cd05122">
    <property type="entry name" value="PKc_STE"/>
    <property type="match status" value="1"/>
</dbReference>
<evidence type="ECO:0000256" key="10">
    <source>
        <dbReference type="PROSITE-ProRule" id="PRU10141"/>
    </source>
</evidence>
<comment type="catalytic activity">
    <reaction evidence="8">
        <text>L-threonyl-[protein] + ATP = O-phospho-L-threonyl-[protein] + ADP + H(+)</text>
        <dbReference type="Rhea" id="RHEA:46608"/>
        <dbReference type="Rhea" id="RHEA-COMP:11060"/>
        <dbReference type="Rhea" id="RHEA-COMP:11605"/>
        <dbReference type="ChEBI" id="CHEBI:15378"/>
        <dbReference type="ChEBI" id="CHEBI:30013"/>
        <dbReference type="ChEBI" id="CHEBI:30616"/>
        <dbReference type="ChEBI" id="CHEBI:61977"/>
        <dbReference type="ChEBI" id="CHEBI:456216"/>
        <dbReference type="EC" id="2.7.11.1"/>
    </reaction>
</comment>
<accession>A0A1J4K052</accession>
<gene>
    <name evidence="14" type="ORF">TRFO_27815</name>
</gene>
<dbReference type="InterPro" id="IPR000719">
    <property type="entry name" value="Prot_kinase_dom"/>
</dbReference>
<dbReference type="AlphaFoldDB" id="A0A1J4K052"/>
<feature type="compositionally biased region" description="Low complexity" evidence="11">
    <location>
        <begin position="328"/>
        <end position="339"/>
    </location>
</feature>
<evidence type="ECO:0000313" key="14">
    <source>
        <dbReference type="EMBL" id="OHT04611.1"/>
    </source>
</evidence>
<dbReference type="InterPro" id="IPR008271">
    <property type="entry name" value="Ser/Thr_kinase_AS"/>
</dbReference>
<dbReference type="PROSITE" id="PS00107">
    <property type="entry name" value="PROTEIN_KINASE_ATP"/>
    <property type="match status" value="1"/>
</dbReference>
<dbReference type="InterPro" id="IPR011009">
    <property type="entry name" value="Kinase-like_dom_sf"/>
</dbReference>
<reference evidence="14" key="1">
    <citation type="submission" date="2016-10" db="EMBL/GenBank/DDBJ databases">
        <authorList>
            <person name="Benchimol M."/>
            <person name="Almeida L.G."/>
            <person name="Vasconcelos A.T."/>
            <person name="Perreira-Neves A."/>
            <person name="Rosa I.A."/>
            <person name="Tasca T."/>
            <person name="Bogo M.R."/>
            <person name="de Souza W."/>
        </authorList>
    </citation>
    <scope>NUCLEOTIDE SEQUENCE [LARGE SCALE GENOMIC DNA]</scope>
    <source>
        <strain evidence="14">K</strain>
    </source>
</reference>
<evidence type="ECO:0000256" key="12">
    <source>
        <dbReference type="SAM" id="Phobius"/>
    </source>
</evidence>
<feature type="transmembrane region" description="Helical" evidence="12">
    <location>
        <begin position="818"/>
        <end position="845"/>
    </location>
</feature>
<keyword evidence="4" id="KW-0808">Transferase</keyword>
<dbReference type="SMART" id="SM00220">
    <property type="entry name" value="S_TKc"/>
    <property type="match status" value="1"/>
</dbReference>
<keyword evidence="15" id="KW-1185">Reference proteome</keyword>
<comment type="similarity">
    <text evidence="1">Belongs to the protein kinase superfamily. STE Ser/Thr protein kinase family. STE20 subfamily.</text>
</comment>
<evidence type="ECO:0000256" key="11">
    <source>
        <dbReference type="SAM" id="MobiDB-lite"/>
    </source>
</evidence>
<dbReference type="PROSITE" id="PS50011">
    <property type="entry name" value="PROTEIN_KINASE_DOM"/>
    <property type="match status" value="1"/>
</dbReference>
<feature type="region of interest" description="Disordered" evidence="11">
    <location>
        <begin position="462"/>
        <end position="497"/>
    </location>
</feature>
<evidence type="ECO:0000313" key="15">
    <source>
        <dbReference type="Proteomes" id="UP000179807"/>
    </source>
</evidence>
<sequence length="874" mass="97936">MFKGLFQKKADISEPLEVVRAVHVDSNLEWEFDPSVDPTTIFAKLRVIGKGGFGTVAQIIHRPSNKILAGKLINEKLLDSDKSKNELKNEIDLLRLVDSPYTVHYYGSVPLEGSLMILMEYCDRGSLRDILDARQQVLSEDQISIVMHDMLKGLELIHNDHHIVHRDIKAANILLTSNGEIKIADFGVSRKFDTGNYQTMTFVGTPYWMAPEVISGVSYSYPADIWSVGITAVELCEGAPPYAEYAPTKAMIEIAIKGFPGYRFSSMHSAEICDFISHCVQSDPNDRWTIGQLLEHPFIKRAERLDRLDALDSIIKTDLTKNPPKPPNQNSFQSTSNSQTDTFGAFNTDTFGTAVGAKATNLPTGRNFVKPTGNEGVSFDGMAMLMSQQFDSNSINFGNDTFSSGSFNAPLSDFGSIESDNDPFKPPSRGFTQVSQNTDTFGAFSMPFEQSMDSFDFSKFQQQSGAGLVQNNQSNNQNNDQNKNQSQQNNGQIPNKQLQDATNLNPAQNMNSAASFDSFGSFNMLQNNGSSFDSFGSFNNPYVGTNGKIDSMSGFNMPMMNAQNSMKFDSFNPNSTYEDYDFDTFSLQANSPFSQSGTSMDSMKFESFNPNKHYSLDEDQNTQQPNQQTNQQNQQQQNNQQSPARPTNPQQALQQHIQERQRQLQMQELRAKAAAANSARVQKPNQNQNIDQNHNQNNFASFANTSTNSQQMNNSNNSNVNRRVNFELPAARPITNAQTRRAGEIKPVPDQIFVNVSRAMSVKIPFVPFTAKPMEIPKKSTKKDETPSTKPEEEKVDEKILEAREKLRKAPTLTAISVLLMFFFFFGMTSLFYFCGLLLSVTILYNHYKYIKKLKKQNGETEGNDKSQEQQQTN</sequence>